<dbReference type="CTD" id="108702808"/>
<gene>
    <name evidence="6 7" type="primary">cdr2l.S</name>
</gene>
<evidence type="ECO:0000256" key="2">
    <source>
        <dbReference type="ARBA" id="ARBA00023054"/>
    </source>
</evidence>
<evidence type="ECO:0000313" key="5">
    <source>
        <dbReference type="Proteomes" id="UP000186698"/>
    </source>
</evidence>
<feature type="region of interest" description="Disordered" evidence="4">
    <location>
        <begin position="278"/>
        <end position="300"/>
    </location>
</feature>
<dbReference type="AGR" id="Xenbase:XB-GENE-6488151"/>
<evidence type="ECO:0000313" key="7">
    <source>
        <dbReference type="Xenbase" id="XB-GENE-6488151"/>
    </source>
</evidence>
<feature type="coiled-coil region" evidence="3">
    <location>
        <begin position="84"/>
        <end position="139"/>
    </location>
</feature>
<feature type="coiled-coil region" evidence="3">
    <location>
        <begin position="192"/>
        <end position="264"/>
    </location>
</feature>
<evidence type="ECO:0000256" key="4">
    <source>
        <dbReference type="SAM" id="MobiDB-lite"/>
    </source>
</evidence>
<comment type="similarity">
    <text evidence="1">Belongs to the CDR2 family.</text>
</comment>
<dbReference type="PaxDb" id="8355-A0A1L8EMW1"/>
<reference evidence="6" key="1">
    <citation type="submission" date="2025-08" db="UniProtKB">
        <authorList>
            <consortium name="RefSeq"/>
        </authorList>
    </citation>
    <scope>IDENTIFICATION</scope>
    <source>
        <strain evidence="6">J_2021</strain>
        <tissue evidence="6">Erythrocytes</tissue>
    </source>
</reference>
<dbReference type="Bgee" id="108702808">
    <property type="expression patterns" value="Expressed in brain and 18 other cell types or tissues"/>
</dbReference>
<dbReference type="RefSeq" id="XP_018093995.1">
    <property type="nucleotide sequence ID" value="XM_018238506.2"/>
</dbReference>
<dbReference type="OrthoDB" id="10059415at2759"/>
<dbReference type="AlphaFoldDB" id="A0A1L8EMW1"/>
<feature type="region of interest" description="Disordered" evidence="4">
    <location>
        <begin position="1"/>
        <end position="20"/>
    </location>
</feature>
<protein>
    <submittedName>
        <fullName evidence="6">Cerebellar degeneration-related protein 2-like</fullName>
    </submittedName>
</protein>
<evidence type="ECO:0000313" key="6">
    <source>
        <dbReference type="RefSeq" id="XP_018093995.1"/>
    </source>
</evidence>
<dbReference type="GeneID" id="108702808"/>
<proteinExistence type="inferred from homology"/>
<dbReference type="STRING" id="8355.A0A1L8EMW1"/>
<feature type="compositionally biased region" description="Acidic residues" evidence="4">
    <location>
        <begin position="285"/>
        <end position="295"/>
    </location>
</feature>
<dbReference type="Xenbase" id="XB-GENE-6488151">
    <property type="gene designation" value="cdr2l.S"/>
</dbReference>
<dbReference type="PANTHER" id="PTHR19232">
    <property type="entry name" value="CENTROCORTIN FAMILY MEMBER"/>
    <property type="match status" value="1"/>
</dbReference>
<feature type="compositionally biased region" description="Basic and acidic residues" evidence="4">
    <location>
        <begin position="1"/>
        <end position="10"/>
    </location>
</feature>
<feature type="coiled-coil region" evidence="3">
    <location>
        <begin position="349"/>
        <end position="376"/>
    </location>
</feature>
<name>A0A1L8EMW1_XENLA</name>
<evidence type="ECO:0000256" key="3">
    <source>
        <dbReference type="SAM" id="Coils"/>
    </source>
</evidence>
<feature type="region of interest" description="Disordered" evidence="4">
    <location>
        <begin position="382"/>
        <end position="406"/>
    </location>
</feature>
<dbReference type="Proteomes" id="UP000186698">
    <property type="component" value="Chromosome 9_10S"/>
</dbReference>
<dbReference type="PANTHER" id="PTHR19232:SF10">
    <property type="entry name" value="CEREBELLAR DEGENERATION-RELATED PROTEIN 2-LIKE"/>
    <property type="match status" value="1"/>
</dbReference>
<sequence>MLGTGRMEEFHSEEEEPWYDQHDLEQDLHLAAELGKTLLERNKELEVSLQQMYLSNEDQVQEIEYLSKQMEMLRQVNEQHAKVYEQLDTVARDLEMTNQRLVQENKAAQHKIMSLTDTIDGLQKQVESLQKQVEDLRSMEQVRIKRDKRERRRTIHTFPCMRELCANSRHEETLYMHSSCLDLSQKPLLRENERLQSAVNSLRAQVAEERQHKERAEREYQAVVQEYSDLEQRVCEMENCKLRMRELEAELVELQQMKQVKQYLLGRSDSLSQTLLEPLNKTPETDDPEPPEEGQVDVSRGPVIPNSVVRKSCSDTALSDIVGRDAVSRHEGNYTLHANSTRRRGMSILREVDEQYHALLDRYEELLAKCRRHEDNLCHAGVQTSRPVSRDSSSRDLPAEEAEPERALTLQLEAADRRLEQSQPEYKALFKEIFNRIQRTKQDINAGGK</sequence>
<dbReference type="KEGG" id="xla:108702808"/>
<dbReference type="InterPro" id="IPR026079">
    <property type="entry name" value="CDR2"/>
</dbReference>
<accession>A0A1L8EMW1</accession>
<keyword evidence="2 3" id="KW-0175">Coiled coil</keyword>
<organism evidence="5 6">
    <name type="scientific">Xenopus laevis</name>
    <name type="common">African clawed frog</name>
    <dbReference type="NCBI Taxonomy" id="8355"/>
    <lineage>
        <taxon>Eukaryota</taxon>
        <taxon>Metazoa</taxon>
        <taxon>Chordata</taxon>
        <taxon>Craniata</taxon>
        <taxon>Vertebrata</taxon>
        <taxon>Euteleostomi</taxon>
        <taxon>Amphibia</taxon>
        <taxon>Batrachia</taxon>
        <taxon>Anura</taxon>
        <taxon>Pipoidea</taxon>
        <taxon>Pipidae</taxon>
        <taxon>Xenopodinae</taxon>
        <taxon>Xenopus</taxon>
        <taxon>Xenopus</taxon>
    </lineage>
</organism>
<dbReference type="OMA" id="MKDCAVG"/>
<evidence type="ECO:0000256" key="1">
    <source>
        <dbReference type="ARBA" id="ARBA00009019"/>
    </source>
</evidence>
<feature type="compositionally biased region" description="Basic and acidic residues" evidence="4">
    <location>
        <begin position="388"/>
        <end position="398"/>
    </location>
</feature>
<keyword evidence="5" id="KW-1185">Reference proteome</keyword>